<name>A0A7W7WG10_9ACTN</name>
<keyword evidence="3" id="KW-1185">Reference proteome</keyword>
<accession>A0A7W7WG10</accession>
<dbReference type="Proteomes" id="UP000573327">
    <property type="component" value="Unassembled WGS sequence"/>
</dbReference>
<gene>
    <name evidence="2" type="ORF">F4556_000489</name>
</gene>
<organism evidence="2 3">
    <name type="scientific">Kitasatospora gansuensis</name>
    <dbReference type="NCBI Taxonomy" id="258050"/>
    <lineage>
        <taxon>Bacteria</taxon>
        <taxon>Bacillati</taxon>
        <taxon>Actinomycetota</taxon>
        <taxon>Actinomycetes</taxon>
        <taxon>Kitasatosporales</taxon>
        <taxon>Streptomycetaceae</taxon>
        <taxon>Kitasatospora</taxon>
    </lineage>
</organism>
<comment type="caution">
    <text evidence="2">The sequence shown here is derived from an EMBL/GenBank/DDBJ whole genome shotgun (WGS) entry which is preliminary data.</text>
</comment>
<sequence>MRIPATLAAALAVVLVPVTAQATPSPRSGPPYARDLAVTVAAPNPAAPPGATVPFTVVVCNHGTETPQTAATLVVNGPPDEGMQISPETGEATDGGWNWIRVPVAEGLQPHTCSHIKLRSRTISGLAGPKSYPGGTAEVSWDGEQNPADNLATWTSEIAAPVTGAYLSLVRPPLPAAPGNPADFEVEERNLGPSTDYPWRGRLVAQLPPGSTFLSSAPEGLACVFSADGTTATCPDTVSNTWSWLNRGFAVRVSPTAPHGSTVTATLTYEAPADPAPHAFVLKVDIPVL</sequence>
<feature type="chain" id="PRO_5030629867" description="DUF11 domain-containing protein" evidence="1">
    <location>
        <begin position="23"/>
        <end position="289"/>
    </location>
</feature>
<proteinExistence type="predicted"/>
<dbReference type="RefSeq" id="WP_184911240.1">
    <property type="nucleotide sequence ID" value="NZ_JACHJR010000001.1"/>
</dbReference>
<dbReference type="AlphaFoldDB" id="A0A7W7WG10"/>
<keyword evidence="1" id="KW-0732">Signal</keyword>
<dbReference type="EMBL" id="JACHJR010000001">
    <property type="protein sequence ID" value="MBB4944954.1"/>
    <property type="molecule type" value="Genomic_DNA"/>
</dbReference>
<evidence type="ECO:0008006" key="4">
    <source>
        <dbReference type="Google" id="ProtNLM"/>
    </source>
</evidence>
<feature type="signal peptide" evidence="1">
    <location>
        <begin position="1"/>
        <end position="22"/>
    </location>
</feature>
<evidence type="ECO:0000256" key="1">
    <source>
        <dbReference type="SAM" id="SignalP"/>
    </source>
</evidence>
<protein>
    <recommendedName>
        <fullName evidence="4">DUF11 domain-containing protein</fullName>
    </recommendedName>
</protein>
<evidence type="ECO:0000313" key="3">
    <source>
        <dbReference type="Proteomes" id="UP000573327"/>
    </source>
</evidence>
<evidence type="ECO:0000313" key="2">
    <source>
        <dbReference type="EMBL" id="MBB4944954.1"/>
    </source>
</evidence>
<reference evidence="2 3" key="1">
    <citation type="submission" date="2020-08" db="EMBL/GenBank/DDBJ databases">
        <title>Sequencing the genomes of 1000 actinobacteria strains.</title>
        <authorList>
            <person name="Klenk H.-P."/>
        </authorList>
    </citation>
    <scope>NUCLEOTIDE SEQUENCE [LARGE SCALE GENOMIC DNA]</scope>
    <source>
        <strain evidence="2 3">DSM 44786</strain>
    </source>
</reference>